<dbReference type="Gene3D" id="3.90.1200.10">
    <property type="match status" value="1"/>
</dbReference>
<dbReference type="InterPro" id="IPR016477">
    <property type="entry name" value="Fructo-/Ketosamine-3-kinase"/>
</dbReference>
<dbReference type="GO" id="GO:0102193">
    <property type="term" value="F:protein-ribulosamine 3-kinase activity"/>
    <property type="evidence" value="ECO:0007669"/>
    <property type="project" value="UniProtKB-EC"/>
</dbReference>
<protein>
    <recommendedName>
        <fullName evidence="1">protein-ribulosamine 3-kinase</fullName>
        <ecNumber evidence="1">2.7.1.172</ecNumber>
    </recommendedName>
</protein>
<name>A0A1E1KL73_9HELO</name>
<keyword evidence="4" id="KW-1185">Reference proteome</keyword>
<comment type="catalytic activity">
    <reaction evidence="2">
        <text>N(6)-D-ribulosyl-L-lysyl-[protein] + ATP = N(6)-(3-O-phospho-D-ribulosyl)-L-lysyl-[protein] + ADP + H(+)</text>
        <dbReference type="Rhea" id="RHEA:48432"/>
        <dbReference type="Rhea" id="RHEA-COMP:12103"/>
        <dbReference type="Rhea" id="RHEA-COMP:12104"/>
        <dbReference type="ChEBI" id="CHEBI:15378"/>
        <dbReference type="ChEBI" id="CHEBI:30616"/>
        <dbReference type="ChEBI" id="CHEBI:90418"/>
        <dbReference type="ChEBI" id="CHEBI:90420"/>
        <dbReference type="ChEBI" id="CHEBI:456216"/>
        <dbReference type="EC" id="2.7.1.172"/>
    </reaction>
    <physiologicalReaction direction="left-to-right" evidence="2">
        <dbReference type="Rhea" id="RHEA:48433"/>
    </physiologicalReaction>
</comment>
<evidence type="ECO:0000313" key="4">
    <source>
        <dbReference type="Proteomes" id="UP000178129"/>
    </source>
</evidence>
<dbReference type="Pfam" id="PF03881">
    <property type="entry name" value="Fructosamin_kin"/>
    <property type="match status" value="2"/>
</dbReference>
<dbReference type="AlphaFoldDB" id="A0A1E1KL73"/>
<proteinExistence type="predicted"/>
<dbReference type="Proteomes" id="UP000178129">
    <property type="component" value="Unassembled WGS sequence"/>
</dbReference>
<evidence type="ECO:0000256" key="2">
    <source>
        <dbReference type="ARBA" id="ARBA00048655"/>
    </source>
</evidence>
<evidence type="ECO:0000313" key="3">
    <source>
        <dbReference type="EMBL" id="CZS98788.1"/>
    </source>
</evidence>
<reference evidence="4" key="1">
    <citation type="submission" date="2016-03" db="EMBL/GenBank/DDBJ databases">
        <authorList>
            <person name="Ploux O."/>
        </authorList>
    </citation>
    <scope>NUCLEOTIDE SEQUENCE [LARGE SCALE GENOMIC DNA]</scope>
    <source>
        <strain evidence="4">UK7</strain>
    </source>
</reference>
<dbReference type="InterPro" id="IPR011009">
    <property type="entry name" value="Kinase-like_dom_sf"/>
</dbReference>
<accession>A0A1E1KL73</accession>
<dbReference type="SUPFAM" id="SSF56112">
    <property type="entry name" value="Protein kinase-like (PK-like)"/>
    <property type="match status" value="1"/>
</dbReference>
<dbReference type="InParanoid" id="A0A1E1KL73"/>
<comment type="caution">
    <text evidence="3">The sequence shown here is derived from an EMBL/GenBank/DDBJ whole genome shotgun (WGS) entry which is preliminary data.</text>
</comment>
<dbReference type="PANTHER" id="PTHR12149:SF8">
    <property type="entry name" value="PROTEIN-RIBULOSAMINE 3-KINASE"/>
    <property type="match status" value="1"/>
</dbReference>
<dbReference type="EC" id="2.7.1.172" evidence="1"/>
<evidence type="ECO:0000256" key="1">
    <source>
        <dbReference type="ARBA" id="ARBA00011961"/>
    </source>
</evidence>
<dbReference type="PANTHER" id="PTHR12149">
    <property type="entry name" value="FRUCTOSAMINE 3 KINASE-RELATED PROTEIN"/>
    <property type="match status" value="1"/>
</dbReference>
<sequence length="312" mass="34828">MLDKSVWDQEVPVPLSAISFVDDGILKKLPPGTTITGISPSGASYWARTAKIEAKNSRGEEDSYFLKVHQGASGKTMVPSEFQSMGVLYNVIPEMVARPVGWGSYESVPDTHFFVCEFHELSEDVPDVADFPALEAEMHKRGVSPDGKFGFSLETFGGNNPQMFPAMVEKVIPRLLRPLETEGRTVVPRLVHGDLWDGNASVDVSTGSPLIFDATPLYAHNEYELGPWRGARHKMTRAYVEEHMKHFQVSEPAVEFNDRGELYCLRFDMHASSLYPGNLRFRGIVKDTMHKLLDKYGEGYEGYAERHGLVAA</sequence>
<gene>
    <name evidence="3" type="ORF">RCO7_09135</name>
</gene>
<organism evidence="3 4">
    <name type="scientific">Rhynchosporium graminicola</name>
    <dbReference type="NCBI Taxonomy" id="2792576"/>
    <lineage>
        <taxon>Eukaryota</taxon>
        <taxon>Fungi</taxon>
        <taxon>Dikarya</taxon>
        <taxon>Ascomycota</taxon>
        <taxon>Pezizomycotina</taxon>
        <taxon>Leotiomycetes</taxon>
        <taxon>Helotiales</taxon>
        <taxon>Ploettnerulaceae</taxon>
        <taxon>Rhynchosporium</taxon>
    </lineage>
</organism>
<dbReference type="EMBL" id="FJUW01000015">
    <property type="protein sequence ID" value="CZS98788.1"/>
    <property type="molecule type" value="Genomic_DNA"/>
</dbReference>